<feature type="region of interest" description="Disordered" evidence="1">
    <location>
        <begin position="1"/>
        <end position="38"/>
    </location>
</feature>
<dbReference type="EMBL" id="JANPWB010000007">
    <property type="protein sequence ID" value="KAJ1172338.1"/>
    <property type="molecule type" value="Genomic_DNA"/>
</dbReference>
<accession>A0AAV7T762</accession>
<comment type="caution">
    <text evidence="2">The sequence shown here is derived from an EMBL/GenBank/DDBJ whole genome shotgun (WGS) entry which is preliminary data.</text>
</comment>
<proteinExistence type="predicted"/>
<evidence type="ECO:0000256" key="1">
    <source>
        <dbReference type="SAM" id="MobiDB-lite"/>
    </source>
</evidence>
<gene>
    <name evidence="2" type="ORF">NDU88_004185</name>
</gene>
<keyword evidence="3" id="KW-1185">Reference proteome</keyword>
<protein>
    <submittedName>
        <fullName evidence="2">Uncharacterized protein</fullName>
    </submittedName>
</protein>
<organism evidence="2 3">
    <name type="scientific">Pleurodeles waltl</name>
    <name type="common">Iberian ribbed newt</name>
    <dbReference type="NCBI Taxonomy" id="8319"/>
    <lineage>
        <taxon>Eukaryota</taxon>
        <taxon>Metazoa</taxon>
        <taxon>Chordata</taxon>
        <taxon>Craniata</taxon>
        <taxon>Vertebrata</taxon>
        <taxon>Euteleostomi</taxon>
        <taxon>Amphibia</taxon>
        <taxon>Batrachia</taxon>
        <taxon>Caudata</taxon>
        <taxon>Salamandroidea</taxon>
        <taxon>Salamandridae</taxon>
        <taxon>Pleurodelinae</taxon>
        <taxon>Pleurodeles</taxon>
    </lineage>
</organism>
<dbReference type="AlphaFoldDB" id="A0AAV7T762"/>
<sequence>METRVLVKSTKSAKDQKQLATSQELKDPMSKDTSLANSSGEQRLTWVQVDMLPSASPMIQEISDSSRLMILEQLSEQLVAGFAPCLKIIKNCKRNVEPYNIKP</sequence>
<name>A0AAV7T762_PLEWA</name>
<reference evidence="2" key="1">
    <citation type="journal article" date="2022" name="bioRxiv">
        <title>Sequencing and chromosome-scale assembly of the giantPleurodeles waltlgenome.</title>
        <authorList>
            <person name="Brown T."/>
            <person name="Elewa A."/>
            <person name="Iarovenko S."/>
            <person name="Subramanian E."/>
            <person name="Araus A.J."/>
            <person name="Petzold A."/>
            <person name="Susuki M."/>
            <person name="Suzuki K.-i.T."/>
            <person name="Hayashi T."/>
            <person name="Toyoda A."/>
            <person name="Oliveira C."/>
            <person name="Osipova E."/>
            <person name="Leigh N.D."/>
            <person name="Simon A."/>
            <person name="Yun M.H."/>
        </authorList>
    </citation>
    <scope>NUCLEOTIDE SEQUENCE</scope>
    <source>
        <strain evidence="2">20211129_DDA</strain>
        <tissue evidence="2">Liver</tissue>
    </source>
</reference>
<evidence type="ECO:0000313" key="3">
    <source>
        <dbReference type="Proteomes" id="UP001066276"/>
    </source>
</evidence>
<evidence type="ECO:0000313" key="2">
    <source>
        <dbReference type="EMBL" id="KAJ1172338.1"/>
    </source>
</evidence>
<dbReference type="Proteomes" id="UP001066276">
    <property type="component" value="Chromosome 4_1"/>
</dbReference>